<name>A0A1V4A978_9ACTN</name>
<dbReference type="AlphaFoldDB" id="A0A1V4A978"/>
<dbReference type="SUPFAM" id="SSF53850">
    <property type="entry name" value="Periplasmic binding protein-like II"/>
    <property type="match status" value="1"/>
</dbReference>
<protein>
    <recommendedName>
        <fullName evidence="5">ABC transporter substrate-binding protein</fullName>
    </recommendedName>
</protein>
<sequence>MSSTTPINRRSLLRLGAGAGLGIAAAPLLAACGGGGASAEKASAKSAELFPAVTERNIGIKPDFPGTVQGVPQGFTGYPATPVRSVAGAPLKGAKTITASMETFAPPAPSRGRNAAWREIESRLGTKVDITGVPADDWPAKFSTMVASDNLTDIFMYPETGGVDHKASFLAAKCADLTPFLAGEKVKKYPNLAAIPKSSWQDGMAGGKLYGIPIARMGTGGAGFYRHDLFKKAGVDSLDQVTDMDRFFELCKELTRPKQKQYALMAGATNLVAMSYGAPYAVQLDNRTGKVVFDLETDEFRAAVEMCLKLYKAGCFYPGTLGMTGAQKAQYTDLFKNGKAAYVYDGWPNYLTPSVGYLDSMAAVDKSFDVRPMTPLGKDAVAWPDNTSLSVCYVRKADDKRVDQVLKLADWAASPFGSQEYTLINYGVEGVDFERDDKGGPVLTKQGSQDVTVPWKMLGSATPALYSTAHPNGVKYLHEAYEATIPQLIEWAGATLTSPTWDSKGFGSLYTLKLDGIKDIVSGRTPMSAYDALVKEYLAKGGEAARGEFEEAAQKGKKK</sequence>
<comment type="caution">
    <text evidence="3">The sequence shown here is derived from an EMBL/GenBank/DDBJ whole genome shotgun (WGS) entry which is preliminary data.</text>
</comment>
<dbReference type="OrthoDB" id="2513152at2"/>
<dbReference type="InterPro" id="IPR006311">
    <property type="entry name" value="TAT_signal"/>
</dbReference>
<proteinExistence type="inferred from homology"/>
<dbReference type="Proteomes" id="UP000190539">
    <property type="component" value="Unassembled WGS sequence"/>
</dbReference>
<organism evidence="3 4">
    <name type="scientific">Streptomyces tsukubensis</name>
    <dbReference type="NCBI Taxonomy" id="83656"/>
    <lineage>
        <taxon>Bacteria</taxon>
        <taxon>Bacillati</taxon>
        <taxon>Actinomycetota</taxon>
        <taxon>Actinomycetes</taxon>
        <taxon>Kitasatosporales</taxon>
        <taxon>Streptomycetaceae</taxon>
        <taxon>Streptomyces</taxon>
    </lineage>
</organism>
<evidence type="ECO:0000256" key="2">
    <source>
        <dbReference type="SAM" id="SignalP"/>
    </source>
</evidence>
<evidence type="ECO:0000256" key="1">
    <source>
        <dbReference type="ARBA" id="ARBA00008520"/>
    </source>
</evidence>
<keyword evidence="2" id="KW-0732">Signal</keyword>
<keyword evidence="4" id="KW-1185">Reference proteome</keyword>
<dbReference type="PROSITE" id="PS51318">
    <property type="entry name" value="TAT"/>
    <property type="match status" value="1"/>
</dbReference>
<gene>
    <name evidence="3" type="ORF">B1H18_12765</name>
</gene>
<feature type="signal peptide" evidence="2">
    <location>
        <begin position="1"/>
        <end position="30"/>
    </location>
</feature>
<comment type="similarity">
    <text evidence="1">Belongs to the bacterial solute-binding protein 1 family.</text>
</comment>
<dbReference type="RefSeq" id="WP_077967728.1">
    <property type="nucleotide sequence ID" value="NZ_CP045178.1"/>
</dbReference>
<dbReference type="STRING" id="83656.B1H18_12765"/>
<dbReference type="PANTHER" id="PTHR43649">
    <property type="entry name" value="ARABINOSE-BINDING PROTEIN-RELATED"/>
    <property type="match status" value="1"/>
</dbReference>
<dbReference type="InterPro" id="IPR050490">
    <property type="entry name" value="Bact_solute-bd_prot1"/>
</dbReference>
<evidence type="ECO:0008006" key="5">
    <source>
        <dbReference type="Google" id="ProtNLM"/>
    </source>
</evidence>
<dbReference type="GO" id="GO:0030313">
    <property type="term" value="C:cell envelope"/>
    <property type="evidence" value="ECO:0007669"/>
    <property type="project" value="UniProtKB-SubCell"/>
</dbReference>
<evidence type="ECO:0000313" key="3">
    <source>
        <dbReference type="EMBL" id="OON80046.1"/>
    </source>
</evidence>
<dbReference type="PANTHER" id="PTHR43649:SF31">
    <property type="entry name" value="SN-GLYCEROL-3-PHOSPHATE-BINDING PERIPLASMIC PROTEIN UGPB"/>
    <property type="match status" value="1"/>
</dbReference>
<reference evidence="3 4" key="1">
    <citation type="submission" date="2017-02" db="EMBL/GenBank/DDBJ databases">
        <title>Draft Genome Sequence of Streptomyces tsukubaensis F601, a Producer of the immunosuppressant tacrolimus FK506.</title>
        <authorList>
            <person name="Zong G."/>
            <person name="Zhong C."/>
            <person name="Fu J."/>
            <person name="Qin R."/>
            <person name="Cao G."/>
        </authorList>
    </citation>
    <scope>NUCLEOTIDE SEQUENCE [LARGE SCALE GENOMIC DNA]</scope>
    <source>
        <strain evidence="3 4">F601</strain>
    </source>
</reference>
<evidence type="ECO:0000313" key="4">
    <source>
        <dbReference type="Proteomes" id="UP000190539"/>
    </source>
</evidence>
<dbReference type="EMBL" id="MVFC01000008">
    <property type="protein sequence ID" value="OON80046.1"/>
    <property type="molecule type" value="Genomic_DNA"/>
</dbReference>
<accession>A0A1V4A978</accession>
<dbReference type="Gene3D" id="3.40.190.10">
    <property type="entry name" value="Periplasmic binding protein-like II"/>
    <property type="match status" value="1"/>
</dbReference>
<feature type="chain" id="PRO_5039537421" description="ABC transporter substrate-binding protein" evidence="2">
    <location>
        <begin position="31"/>
        <end position="559"/>
    </location>
</feature>